<dbReference type="Gene3D" id="3.40.190.10">
    <property type="entry name" value="Periplasmic binding protein-like II"/>
    <property type="match status" value="2"/>
</dbReference>
<feature type="region of interest" description="Disordered" evidence="2">
    <location>
        <begin position="38"/>
        <end position="85"/>
    </location>
</feature>
<dbReference type="STRING" id="1457250.GCA_000755225_02376"/>
<reference evidence="3 4" key="1">
    <citation type="journal article" date="2019" name="Nat. Commun.">
        <title>A new type of DNA phosphorothioation-based antiviral system in archaea.</title>
        <authorList>
            <person name="Xiong L."/>
            <person name="Liu S."/>
            <person name="Chen S."/>
            <person name="Xiao Y."/>
            <person name="Zhu B."/>
            <person name="Gao Y."/>
            <person name="Zhang Y."/>
            <person name="Chen B."/>
            <person name="Luo J."/>
            <person name="Deng Z."/>
            <person name="Chen X."/>
            <person name="Wang L."/>
            <person name="Chen S."/>
        </authorList>
    </citation>
    <scope>NUCLEOTIDE SEQUENCE [LARGE SCALE GENOMIC DNA]</scope>
    <source>
        <strain evidence="3 4">CBA1105</strain>
    </source>
</reference>
<evidence type="ECO:0000313" key="4">
    <source>
        <dbReference type="Proteomes" id="UP000296706"/>
    </source>
</evidence>
<dbReference type="InterPro" id="IPR006059">
    <property type="entry name" value="SBP"/>
</dbReference>
<dbReference type="OrthoDB" id="305188at2157"/>
<dbReference type="InterPro" id="IPR026045">
    <property type="entry name" value="Ferric-bd"/>
</dbReference>
<dbReference type="SUPFAM" id="SSF53850">
    <property type="entry name" value="Periplasmic binding protein-like II"/>
    <property type="match status" value="1"/>
</dbReference>
<name>A0A4D6H8H8_9EURY</name>
<dbReference type="EMBL" id="CP031310">
    <property type="protein sequence ID" value="QCC49781.1"/>
    <property type="molecule type" value="Genomic_DNA"/>
</dbReference>
<protein>
    <submittedName>
        <fullName evidence="3">Extracellular solute-binding protein</fullName>
    </submittedName>
</protein>
<feature type="region of interest" description="Disordered" evidence="2">
    <location>
        <begin position="1"/>
        <end position="23"/>
    </location>
</feature>
<dbReference type="RefSeq" id="WP_049993227.1">
    <property type="nucleotide sequence ID" value="NZ_CP031310.1"/>
</dbReference>
<dbReference type="Proteomes" id="UP000296706">
    <property type="component" value="Chromosome"/>
</dbReference>
<dbReference type="PROSITE" id="PS51318">
    <property type="entry name" value="TAT"/>
    <property type="match status" value="1"/>
</dbReference>
<organism evidence="3 4">
    <name type="scientific">Halapricum salinum</name>
    <dbReference type="NCBI Taxonomy" id="1457250"/>
    <lineage>
        <taxon>Archaea</taxon>
        <taxon>Methanobacteriati</taxon>
        <taxon>Methanobacteriota</taxon>
        <taxon>Stenosarchaea group</taxon>
        <taxon>Halobacteria</taxon>
        <taxon>Halobacteriales</taxon>
        <taxon>Haloarculaceae</taxon>
        <taxon>Halapricum</taxon>
    </lineage>
</organism>
<keyword evidence="1" id="KW-0732">Signal</keyword>
<sequence length="399" mass="41629">MTDHDSDFDGGASGGRETSSRRRFLAASGVTAVGAVAGCLGGPGGNGDGSSGDGEMNEFSLGSFQGSGPFVGSRPEPSGTSIRDLPNLSGTFGVALGGGEGGLYIDLFEELEEIYPDLTIEHRTAPSTDLANTIKQEADADNVQQDIFLSVDAGSLGVVSEAGATQQLSADAISSVPSAFKDDERNWVGVAGRARAVPYNTNELSASDVPSTVQEFPDTLGGSMGWAPSYGAFQSFITAMRLIHDDETAIQWLEDMQNAGVETYADEFQVSQAVADGNLNAGFANHYYALRVKAWNDDPPIELAFTEGDAGALVNVSGAAVLTGADDTAAATDFVRHLLSAEAQEFFATRTYAYPMIPGVQPVGDLPTVDELDAPDIDLTELSDRGGTLDVMREAGLSV</sequence>
<dbReference type="PANTHER" id="PTHR30006">
    <property type="entry name" value="THIAMINE-BINDING PERIPLASMIC PROTEIN-RELATED"/>
    <property type="match status" value="1"/>
</dbReference>
<evidence type="ECO:0000256" key="2">
    <source>
        <dbReference type="SAM" id="MobiDB-lite"/>
    </source>
</evidence>
<accession>A0A4D6H8H8</accession>
<feature type="compositionally biased region" description="Gly residues" evidence="2">
    <location>
        <begin position="39"/>
        <end position="52"/>
    </location>
</feature>
<evidence type="ECO:0000313" key="3">
    <source>
        <dbReference type="EMBL" id="QCC49781.1"/>
    </source>
</evidence>
<keyword evidence="4" id="KW-1185">Reference proteome</keyword>
<gene>
    <name evidence="3" type="ORF">DV733_00420</name>
</gene>
<dbReference type="Pfam" id="PF13416">
    <property type="entry name" value="SBP_bac_8"/>
    <property type="match status" value="1"/>
</dbReference>
<dbReference type="InterPro" id="IPR006311">
    <property type="entry name" value="TAT_signal"/>
</dbReference>
<dbReference type="PIRSF" id="PIRSF002825">
    <property type="entry name" value="CfbpA"/>
    <property type="match status" value="1"/>
</dbReference>
<evidence type="ECO:0000256" key="1">
    <source>
        <dbReference type="ARBA" id="ARBA00022729"/>
    </source>
</evidence>
<proteinExistence type="predicted"/>
<dbReference type="KEGG" id="hsn:DV733_00420"/>
<dbReference type="PANTHER" id="PTHR30006:SF24">
    <property type="entry name" value="SLL0237 PROTEIN"/>
    <property type="match status" value="1"/>
</dbReference>
<dbReference type="AlphaFoldDB" id="A0A4D6H8H8"/>
<dbReference type="GeneID" id="39846287"/>